<dbReference type="SMART" id="SM00448">
    <property type="entry name" value="REC"/>
    <property type="match status" value="1"/>
</dbReference>
<proteinExistence type="predicted"/>
<gene>
    <name evidence="3" type="ORF">ABENE_16200</name>
</gene>
<dbReference type="EMBL" id="AWGB01000038">
    <property type="protein sequence ID" value="ESQ88392.1"/>
    <property type="molecule type" value="Genomic_DNA"/>
</dbReference>
<dbReference type="STRING" id="1121022.GCA_000376105_02324"/>
<comment type="caution">
    <text evidence="3">The sequence shown here is derived from an EMBL/GenBank/DDBJ whole genome shotgun (WGS) entry which is preliminary data.</text>
</comment>
<evidence type="ECO:0000313" key="3">
    <source>
        <dbReference type="EMBL" id="ESQ88392.1"/>
    </source>
</evidence>
<keyword evidence="4" id="KW-1185">Reference proteome</keyword>
<dbReference type="InterPro" id="IPR052893">
    <property type="entry name" value="TCS_response_regulator"/>
</dbReference>
<dbReference type="Pfam" id="PF00072">
    <property type="entry name" value="Response_reg"/>
    <property type="match status" value="1"/>
</dbReference>
<dbReference type="Gene3D" id="3.40.50.2300">
    <property type="match status" value="1"/>
</dbReference>
<dbReference type="InterPro" id="IPR001789">
    <property type="entry name" value="Sig_transdc_resp-reg_receiver"/>
</dbReference>
<dbReference type="PANTHER" id="PTHR44520">
    <property type="entry name" value="RESPONSE REGULATOR RCP1-RELATED"/>
    <property type="match status" value="1"/>
</dbReference>
<feature type="modified residue" description="4-aspartylphosphate" evidence="1">
    <location>
        <position position="70"/>
    </location>
</feature>
<organism evidence="3 4">
    <name type="scientific">Asticcacaulis benevestitus DSM 16100 = ATCC BAA-896</name>
    <dbReference type="NCBI Taxonomy" id="1121022"/>
    <lineage>
        <taxon>Bacteria</taxon>
        <taxon>Pseudomonadati</taxon>
        <taxon>Pseudomonadota</taxon>
        <taxon>Alphaproteobacteria</taxon>
        <taxon>Caulobacterales</taxon>
        <taxon>Caulobacteraceae</taxon>
        <taxon>Asticcacaulis</taxon>
    </lineage>
</organism>
<feature type="domain" description="Response regulatory" evidence="2">
    <location>
        <begin position="12"/>
        <end position="137"/>
    </location>
</feature>
<keyword evidence="1" id="KW-0597">Phosphoprotein</keyword>
<dbReference type="eggNOG" id="COG0745">
    <property type="taxonomic scope" value="Bacteria"/>
</dbReference>
<evidence type="ECO:0000259" key="2">
    <source>
        <dbReference type="PROSITE" id="PS50110"/>
    </source>
</evidence>
<accession>V4P334</accession>
<dbReference type="PATRIC" id="fig|1121022.4.peg.3294"/>
<sequence>MSTIAERTDLPRVLLIEDMSGDAAMMKLAFRRSVMPTHVTVATSAEIGLAMLRQEGAYTATALPDIILLDLNLPKMRGLEFLSRVKADPALRIIPVVVLSSSDAASDLVAAYNDYANGFVIKPISLDDYDNIVQIIEDYWFSLVQTLPNSDKVEAPVARTVVLS</sequence>
<dbReference type="SUPFAM" id="SSF52172">
    <property type="entry name" value="CheY-like"/>
    <property type="match status" value="1"/>
</dbReference>
<evidence type="ECO:0000256" key="1">
    <source>
        <dbReference type="PROSITE-ProRule" id="PRU00169"/>
    </source>
</evidence>
<dbReference type="RefSeq" id="WP_018081990.1">
    <property type="nucleotide sequence ID" value="NZ_AQWM01000009.1"/>
</dbReference>
<dbReference type="AlphaFoldDB" id="V4P334"/>
<reference evidence="3 4" key="1">
    <citation type="journal article" date="2014" name="Nature">
        <title>Sequential evolution of bacterial morphology by co-option of a developmental regulator.</title>
        <authorList>
            <person name="Jiang C."/>
            <person name="Brown P.J."/>
            <person name="Ducret A."/>
            <person name="Brun Y.V."/>
        </authorList>
    </citation>
    <scope>NUCLEOTIDE SEQUENCE [LARGE SCALE GENOMIC DNA]</scope>
    <source>
        <strain evidence="3 4">DSM 16100</strain>
    </source>
</reference>
<dbReference type="InterPro" id="IPR011006">
    <property type="entry name" value="CheY-like_superfamily"/>
</dbReference>
<protein>
    <recommendedName>
        <fullName evidence="2">Response regulatory domain-containing protein</fullName>
    </recommendedName>
</protein>
<dbReference type="CDD" id="cd17557">
    <property type="entry name" value="REC_Rcp-like"/>
    <property type="match status" value="1"/>
</dbReference>
<dbReference type="OrthoDB" id="9800897at2"/>
<dbReference type="GO" id="GO:0000160">
    <property type="term" value="P:phosphorelay signal transduction system"/>
    <property type="evidence" value="ECO:0007669"/>
    <property type="project" value="InterPro"/>
</dbReference>
<dbReference type="PROSITE" id="PS50110">
    <property type="entry name" value="RESPONSE_REGULATORY"/>
    <property type="match status" value="1"/>
</dbReference>
<evidence type="ECO:0000313" key="4">
    <source>
        <dbReference type="Proteomes" id="UP000017837"/>
    </source>
</evidence>
<dbReference type="Proteomes" id="UP000017837">
    <property type="component" value="Unassembled WGS sequence"/>
</dbReference>
<name>V4P334_9CAUL</name>